<organism evidence="1 2">
    <name type="scientific">Enterobacter cloacae</name>
    <dbReference type="NCBI Taxonomy" id="550"/>
    <lineage>
        <taxon>Bacteria</taxon>
        <taxon>Pseudomonadati</taxon>
        <taxon>Pseudomonadota</taxon>
        <taxon>Gammaproteobacteria</taxon>
        <taxon>Enterobacterales</taxon>
        <taxon>Enterobacteriaceae</taxon>
        <taxon>Enterobacter</taxon>
        <taxon>Enterobacter cloacae complex</taxon>
    </lineage>
</organism>
<dbReference type="Proteomes" id="UP001050241">
    <property type="component" value="Unassembled WGS sequence"/>
</dbReference>
<protein>
    <submittedName>
        <fullName evidence="1">Uncharacterized protein</fullName>
    </submittedName>
</protein>
<dbReference type="AlphaFoldDB" id="A0ABD0BNZ5"/>
<sequence length="50" mass="6118">MRTRDERFNWQNFSDAQKQEVLRLCRQRLLRKIRANKAVESVEPQQPSLF</sequence>
<name>A0ABD0BNZ5_ENTCL</name>
<evidence type="ECO:0000313" key="1">
    <source>
        <dbReference type="EMBL" id="GJJ81579.1"/>
    </source>
</evidence>
<accession>A0ABD0BNZ5</accession>
<evidence type="ECO:0000313" key="2">
    <source>
        <dbReference type="Proteomes" id="UP001050241"/>
    </source>
</evidence>
<comment type="caution">
    <text evidence="1">The sequence shown here is derived from an EMBL/GenBank/DDBJ whole genome shotgun (WGS) entry which is preliminary data.</text>
</comment>
<dbReference type="InterPro" id="IPR010710">
    <property type="entry name" value="DUF1289"/>
</dbReference>
<reference evidence="1" key="1">
    <citation type="submission" date="2021-11" db="EMBL/GenBank/DDBJ databases">
        <title>WGS analysis for carbapenemase-producing Enterobacterales outbreak in a University Hospital, Japan.</title>
        <authorList>
            <person name="Tukada M."/>
            <person name="Miyazaki T."/>
            <person name="Aoki K."/>
            <person name="Yoshizawa S."/>
            <person name="Ishii Y."/>
            <person name="Tateda K."/>
        </authorList>
    </citation>
    <scope>NUCLEOTIDE SEQUENCE</scope>
    <source>
        <strain evidence="1">TUM16652</strain>
    </source>
</reference>
<dbReference type="EMBL" id="BQFY01000003">
    <property type="protein sequence ID" value="GJJ81579.1"/>
    <property type="molecule type" value="Genomic_DNA"/>
</dbReference>
<dbReference type="Pfam" id="PF06945">
    <property type="entry name" value="DUF1289"/>
    <property type="match status" value="1"/>
</dbReference>
<proteinExistence type="predicted"/>
<gene>
    <name evidence="1" type="ORF">TUM16652_02780</name>
</gene>